<dbReference type="EMBL" id="CAUYUJ010018533">
    <property type="protein sequence ID" value="CAK0884336.1"/>
    <property type="molecule type" value="Genomic_DNA"/>
</dbReference>
<proteinExistence type="predicted"/>
<feature type="compositionally biased region" description="Acidic residues" evidence="1">
    <location>
        <begin position="53"/>
        <end position="69"/>
    </location>
</feature>
<feature type="region of interest" description="Disordered" evidence="1">
    <location>
        <begin position="18"/>
        <end position="76"/>
    </location>
</feature>
<reference evidence="2" key="1">
    <citation type="submission" date="2023-10" db="EMBL/GenBank/DDBJ databases">
        <authorList>
            <person name="Chen Y."/>
            <person name="Shah S."/>
            <person name="Dougan E. K."/>
            <person name="Thang M."/>
            <person name="Chan C."/>
        </authorList>
    </citation>
    <scope>NUCLEOTIDE SEQUENCE [LARGE SCALE GENOMIC DNA]</scope>
</reference>
<feature type="compositionally biased region" description="Basic and acidic residues" evidence="1">
    <location>
        <begin position="42"/>
        <end position="52"/>
    </location>
</feature>
<feature type="region of interest" description="Disordered" evidence="1">
    <location>
        <begin position="88"/>
        <end position="110"/>
    </location>
</feature>
<accession>A0ABN9WG20</accession>
<name>A0ABN9WG20_9DINO</name>
<evidence type="ECO:0000313" key="3">
    <source>
        <dbReference type="Proteomes" id="UP001189429"/>
    </source>
</evidence>
<comment type="caution">
    <text evidence="2">The sequence shown here is derived from an EMBL/GenBank/DDBJ whole genome shotgun (WGS) entry which is preliminary data.</text>
</comment>
<keyword evidence="3" id="KW-1185">Reference proteome</keyword>
<protein>
    <submittedName>
        <fullName evidence="2">Uncharacterized protein</fullName>
    </submittedName>
</protein>
<dbReference type="Proteomes" id="UP001189429">
    <property type="component" value="Unassembled WGS sequence"/>
</dbReference>
<evidence type="ECO:0000256" key="1">
    <source>
        <dbReference type="SAM" id="MobiDB-lite"/>
    </source>
</evidence>
<evidence type="ECO:0000313" key="2">
    <source>
        <dbReference type="EMBL" id="CAK0884336.1"/>
    </source>
</evidence>
<sequence length="110" mass="11736">MTMLTCPALRAKPSIEVHANGLARRAGRKTRPRGARATAELTPKEEGGRKGQEEEEEEEGEEEEEEEEGASAAVSSLSFEGLVFALRNEPGAAGASKRRNDGSPTGPMAR</sequence>
<organism evidence="2 3">
    <name type="scientific">Prorocentrum cordatum</name>
    <dbReference type="NCBI Taxonomy" id="2364126"/>
    <lineage>
        <taxon>Eukaryota</taxon>
        <taxon>Sar</taxon>
        <taxon>Alveolata</taxon>
        <taxon>Dinophyceae</taxon>
        <taxon>Prorocentrales</taxon>
        <taxon>Prorocentraceae</taxon>
        <taxon>Prorocentrum</taxon>
    </lineage>
</organism>
<gene>
    <name evidence="2" type="ORF">PCOR1329_LOCUS66311</name>
</gene>
<feature type="compositionally biased region" description="Basic residues" evidence="1">
    <location>
        <begin position="25"/>
        <end position="34"/>
    </location>
</feature>